<name>A0A2G9XCP1_UNCKA</name>
<dbReference type="EMBL" id="PCQY01000012">
    <property type="protein sequence ID" value="PIP04726.1"/>
    <property type="molecule type" value="Genomic_DNA"/>
</dbReference>
<sequence>VTFSDLAVGDYLVTVTPKTGYISSSGCSASVVTIENGKTVSYNWALVKPEKPAWFNTFDGDIHTNSYLYSAVPSNKYLISASWDNSGGVCSAKLSIDLGLGSVGDKNNWGVSDYNRIIDFPPIALEGSYSSFDRWNNLSAGEIYEFSDNEITSTVTYKVSGTGFAVIKVEGDLDINNDIKSDDLDKTGLLIFVDGGVTIGENAQRVDAIILATGEIAIEGKGGKNDKVLVVNGSLYGNKVTFGRNRYKADENAAASETVKFMPIYSVGTIPQDFKQMKIYWISGGLE</sequence>
<evidence type="ECO:0000313" key="2">
    <source>
        <dbReference type="Proteomes" id="UP000231388"/>
    </source>
</evidence>
<feature type="non-terminal residue" evidence="1">
    <location>
        <position position="1"/>
    </location>
</feature>
<proteinExistence type="predicted"/>
<dbReference type="Proteomes" id="UP000231388">
    <property type="component" value="Unassembled WGS sequence"/>
</dbReference>
<accession>A0A2G9XCP1</accession>
<evidence type="ECO:0000313" key="1">
    <source>
        <dbReference type="EMBL" id="PIP04726.1"/>
    </source>
</evidence>
<reference evidence="1 2" key="1">
    <citation type="submission" date="2017-09" db="EMBL/GenBank/DDBJ databases">
        <title>Depth-based differentiation of microbial function through sediment-hosted aquifers and enrichment of novel symbionts in the deep terrestrial subsurface.</title>
        <authorList>
            <person name="Probst A.J."/>
            <person name="Ladd B."/>
            <person name="Jarett J.K."/>
            <person name="Geller-Mcgrath D.E."/>
            <person name="Sieber C.M."/>
            <person name="Emerson J.B."/>
            <person name="Anantharaman K."/>
            <person name="Thomas B.C."/>
            <person name="Malmstrom R."/>
            <person name="Stieglmeier M."/>
            <person name="Klingl A."/>
            <person name="Woyke T."/>
            <person name="Ryan C.M."/>
            <person name="Banfield J.F."/>
        </authorList>
    </citation>
    <scope>NUCLEOTIDE SEQUENCE [LARGE SCALE GENOMIC DNA]</scope>
    <source>
        <strain evidence="1">CG23_combo_of_CG06-09_8_20_14_all_40_14</strain>
    </source>
</reference>
<gene>
    <name evidence="1" type="ORF">COX53_00955</name>
</gene>
<protein>
    <submittedName>
        <fullName evidence="1">Uncharacterized protein</fullName>
    </submittedName>
</protein>
<dbReference type="AlphaFoldDB" id="A0A2G9XCP1"/>
<comment type="caution">
    <text evidence="1">The sequence shown here is derived from an EMBL/GenBank/DDBJ whole genome shotgun (WGS) entry which is preliminary data.</text>
</comment>
<organism evidence="1 2">
    <name type="scientific">candidate division WWE3 bacterium CG23_combo_of_CG06-09_8_20_14_all_40_14</name>
    <dbReference type="NCBI Taxonomy" id="1975095"/>
    <lineage>
        <taxon>Bacteria</taxon>
        <taxon>Katanobacteria</taxon>
    </lineage>
</organism>